<dbReference type="EMBL" id="AZMM01009604">
    <property type="protein sequence ID" value="ETJ36112.1"/>
    <property type="molecule type" value="Genomic_DNA"/>
</dbReference>
<evidence type="ECO:0000313" key="1">
    <source>
        <dbReference type="EMBL" id="ETJ36112.1"/>
    </source>
</evidence>
<reference evidence="1" key="1">
    <citation type="submission" date="2013-12" db="EMBL/GenBank/DDBJ databases">
        <title>A Varibaculum cambriense genome reconstructed from a premature infant gut community with otherwise low bacterial novelty that shifts toward anaerobic metabolism during the third week of life.</title>
        <authorList>
            <person name="Brown C.T."/>
            <person name="Sharon I."/>
            <person name="Thomas B.C."/>
            <person name="Castelle C.J."/>
            <person name="Morowitz M.J."/>
            <person name="Banfield J.F."/>
        </authorList>
    </citation>
    <scope>NUCLEOTIDE SEQUENCE</scope>
</reference>
<accession>W1Y0Q7</accession>
<comment type="caution">
    <text evidence="1">The sequence shown here is derived from an EMBL/GenBank/DDBJ whole genome shotgun (WGS) entry which is preliminary data.</text>
</comment>
<sequence length="44" mass="5041">VIQDRIHTLGMKNVFIYTVEGTPNLEQVIPQLKSFLYKLYTAAS</sequence>
<feature type="non-terminal residue" evidence="1">
    <location>
        <position position="1"/>
    </location>
</feature>
<dbReference type="AlphaFoldDB" id="W1Y0Q7"/>
<proteinExistence type="predicted"/>
<name>W1Y0Q7_9ZZZZ</name>
<gene>
    <name evidence="1" type="ORF">Q604_UNBC09604G0002</name>
</gene>
<protein>
    <submittedName>
        <fullName evidence="1">Sirohydrochlorin cobaltochelatase</fullName>
    </submittedName>
</protein>
<organism evidence="1">
    <name type="scientific">human gut metagenome</name>
    <dbReference type="NCBI Taxonomy" id="408170"/>
    <lineage>
        <taxon>unclassified sequences</taxon>
        <taxon>metagenomes</taxon>
        <taxon>organismal metagenomes</taxon>
    </lineage>
</organism>